<keyword evidence="8" id="KW-1185">Reference proteome</keyword>
<reference evidence="5" key="1">
    <citation type="submission" date="2021-02" db="EMBL/GenBank/DDBJ databases">
        <authorList>
            <person name="Nowell W R."/>
        </authorList>
    </citation>
    <scope>NUCLEOTIDE SEQUENCE</scope>
</reference>
<evidence type="ECO:0000259" key="4">
    <source>
        <dbReference type="SMART" id="SM00822"/>
    </source>
</evidence>
<dbReference type="InterPro" id="IPR036291">
    <property type="entry name" value="NAD(P)-bd_dom_sf"/>
</dbReference>
<evidence type="ECO:0000313" key="8">
    <source>
        <dbReference type="Proteomes" id="UP000663866"/>
    </source>
</evidence>
<dbReference type="EMBL" id="CAJOBG010000725">
    <property type="protein sequence ID" value="CAF3850124.1"/>
    <property type="molecule type" value="Genomic_DNA"/>
</dbReference>
<dbReference type="GO" id="GO:0016491">
    <property type="term" value="F:oxidoreductase activity"/>
    <property type="evidence" value="ECO:0007669"/>
    <property type="project" value="UniProtKB-KW"/>
</dbReference>
<evidence type="ECO:0000256" key="3">
    <source>
        <dbReference type="ARBA" id="ARBA00023027"/>
    </source>
</evidence>
<dbReference type="PROSITE" id="PS00061">
    <property type="entry name" value="ADH_SHORT"/>
    <property type="match status" value="1"/>
</dbReference>
<dbReference type="InterPro" id="IPR057326">
    <property type="entry name" value="KR_dom"/>
</dbReference>
<organism evidence="5 7">
    <name type="scientific">Rotaria magnacalcarata</name>
    <dbReference type="NCBI Taxonomy" id="392030"/>
    <lineage>
        <taxon>Eukaryota</taxon>
        <taxon>Metazoa</taxon>
        <taxon>Spiralia</taxon>
        <taxon>Gnathifera</taxon>
        <taxon>Rotifera</taxon>
        <taxon>Eurotatoria</taxon>
        <taxon>Bdelloidea</taxon>
        <taxon>Philodinida</taxon>
        <taxon>Philodinidae</taxon>
        <taxon>Rotaria</taxon>
    </lineage>
</organism>
<gene>
    <name evidence="6" type="ORF">OVN521_LOCUS6799</name>
    <name evidence="5" type="ORF">WKI299_LOCUS7488</name>
</gene>
<evidence type="ECO:0000256" key="2">
    <source>
        <dbReference type="ARBA" id="ARBA00023002"/>
    </source>
</evidence>
<dbReference type="FunFam" id="3.40.50.720:FF:000084">
    <property type="entry name" value="Short-chain dehydrogenase reductase"/>
    <property type="match status" value="1"/>
</dbReference>
<name>A0A816NJL3_9BILA</name>
<dbReference type="InterPro" id="IPR002347">
    <property type="entry name" value="SDR_fam"/>
</dbReference>
<dbReference type="PANTHER" id="PTHR24321:SF8">
    <property type="entry name" value="ESTRADIOL 17-BETA-DEHYDROGENASE 8-RELATED"/>
    <property type="match status" value="1"/>
</dbReference>
<dbReference type="SUPFAM" id="SSF51735">
    <property type="entry name" value="NAD(P)-binding Rossmann-fold domains"/>
    <property type="match status" value="1"/>
</dbReference>
<comment type="similarity">
    <text evidence="1">Belongs to the short-chain dehydrogenases/reductases (SDR) family.</text>
</comment>
<dbReference type="GO" id="GO:0006629">
    <property type="term" value="P:lipid metabolic process"/>
    <property type="evidence" value="ECO:0007669"/>
    <property type="project" value="UniProtKB-ARBA"/>
</dbReference>
<evidence type="ECO:0000313" key="6">
    <source>
        <dbReference type="EMBL" id="CAF3850124.1"/>
    </source>
</evidence>
<proteinExistence type="inferred from homology"/>
<keyword evidence="2" id="KW-0560">Oxidoreductase</keyword>
<dbReference type="AlphaFoldDB" id="A0A816NJL3"/>
<accession>A0A816NJL3</accession>
<evidence type="ECO:0000313" key="7">
    <source>
        <dbReference type="Proteomes" id="UP000663856"/>
    </source>
</evidence>
<dbReference type="Proteomes" id="UP000663856">
    <property type="component" value="Unassembled WGS sequence"/>
</dbReference>
<dbReference type="Gene3D" id="3.40.50.720">
    <property type="entry name" value="NAD(P)-binding Rossmann-like Domain"/>
    <property type="match status" value="1"/>
</dbReference>
<protein>
    <recommendedName>
        <fullName evidence="4">Ketoreductase domain-containing protein</fullName>
    </recommendedName>
</protein>
<dbReference type="PRINTS" id="PR00081">
    <property type="entry name" value="GDHRDH"/>
</dbReference>
<evidence type="ECO:0000256" key="1">
    <source>
        <dbReference type="ARBA" id="ARBA00006484"/>
    </source>
</evidence>
<evidence type="ECO:0000313" key="5">
    <source>
        <dbReference type="EMBL" id="CAF2035455.1"/>
    </source>
</evidence>
<dbReference type="PANTHER" id="PTHR24321">
    <property type="entry name" value="DEHYDROGENASES, SHORT CHAIN"/>
    <property type="match status" value="1"/>
</dbReference>
<dbReference type="Proteomes" id="UP000663866">
    <property type="component" value="Unassembled WGS sequence"/>
</dbReference>
<feature type="domain" description="Ketoreductase" evidence="4">
    <location>
        <begin position="30"/>
        <end position="209"/>
    </location>
</feature>
<keyword evidence="3" id="KW-0520">NAD</keyword>
<dbReference type="CDD" id="cd05233">
    <property type="entry name" value="SDR_c"/>
    <property type="match status" value="1"/>
</dbReference>
<dbReference type="PRINTS" id="PR00080">
    <property type="entry name" value="SDRFAMILY"/>
</dbReference>
<sequence length="272" mass="28469">MDEASDNQVNATHTLNKTVSNVVTGRFKDKTAIVTGAGSGIGRSIVLRLVAEGASILAIDINEIGLQETVTLSSNPDGVSIAVASITDEQQVTEKINEYVARQGHLDILINMAAILRSSISIDTTVEEFKAVIDTNLIGTFILCRACLPHLVVTKGNIVNAASVAGLHGHAYMAAYSASKGAIIALTKSLAREFIIQGVRVNAVAPGGTLTPLVTTLQLPEGINLSLLDNIQQPGQRLGLPEEIAAVVAMLASQDGSFINGEVIRIDGGLHT</sequence>
<dbReference type="SMART" id="SM00822">
    <property type="entry name" value="PKS_KR"/>
    <property type="match status" value="1"/>
</dbReference>
<dbReference type="EMBL" id="CAJNRF010002297">
    <property type="protein sequence ID" value="CAF2035455.1"/>
    <property type="molecule type" value="Genomic_DNA"/>
</dbReference>
<comment type="caution">
    <text evidence="5">The sequence shown here is derived from an EMBL/GenBank/DDBJ whole genome shotgun (WGS) entry which is preliminary data.</text>
</comment>
<dbReference type="Pfam" id="PF13561">
    <property type="entry name" value="adh_short_C2"/>
    <property type="match status" value="1"/>
</dbReference>
<dbReference type="InterPro" id="IPR020904">
    <property type="entry name" value="Sc_DH/Rdtase_CS"/>
</dbReference>